<keyword evidence="2" id="KW-1185">Reference proteome</keyword>
<sequence length="46" mass="4960">MVNGFVPEAADWVAVLARNQRYSLDVRLALAAAVAGRPGTEYGNLR</sequence>
<reference evidence="1 2" key="1">
    <citation type="submission" date="2020-04" db="EMBL/GenBank/DDBJ databases">
        <title>Enterovirga sp. isolate from soil.</title>
        <authorList>
            <person name="Chea S."/>
            <person name="Kim D.-U."/>
        </authorList>
    </citation>
    <scope>NUCLEOTIDE SEQUENCE [LARGE SCALE GENOMIC DNA]</scope>
    <source>
        <strain evidence="1 2">DB1703</strain>
    </source>
</reference>
<proteinExistence type="predicted"/>
<organism evidence="1 2">
    <name type="scientific">Enterovirga aerilata</name>
    <dbReference type="NCBI Taxonomy" id="2730920"/>
    <lineage>
        <taxon>Bacteria</taxon>
        <taxon>Pseudomonadati</taxon>
        <taxon>Pseudomonadota</taxon>
        <taxon>Alphaproteobacteria</taxon>
        <taxon>Hyphomicrobiales</taxon>
        <taxon>Methylobacteriaceae</taxon>
        <taxon>Enterovirga</taxon>
    </lineage>
</organism>
<evidence type="ECO:0000313" key="1">
    <source>
        <dbReference type="EMBL" id="NNM73914.1"/>
    </source>
</evidence>
<dbReference type="AlphaFoldDB" id="A0A849I807"/>
<name>A0A849I807_9HYPH</name>
<protein>
    <submittedName>
        <fullName evidence="1">Uncharacterized protein</fullName>
    </submittedName>
</protein>
<evidence type="ECO:0000313" key="2">
    <source>
        <dbReference type="Proteomes" id="UP000564885"/>
    </source>
</evidence>
<comment type="caution">
    <text evidence="1">The sequence shown here is derived from an EMBL/GenBank/DDBJ whole genome shotgun (WGS) entry which is preliminary data.</text>
</comment>
<dbReference type="RefSeq" id="WP_171219357.1">
    <property type="nucleotide sequence ID" value="NZ_JABEPP010000004.1"/>
</dbReference>
<dbReference type="EMBL" id="JABEPP010000004">
    <property type="protein sequence ID" value="NNM73914.1"/>
    <property type="molecule type" value="Genomic_DNA"/>
</dbReference>
<dbReference type="Proteomes" id="UP000564885">
    <property type="component" value="Unassembled WGS sequence"/>
</dbReference>
<gene>
    <name evidence="1" type="ORF">HJG44_16135</name>
</gene>
<accession>A0A849I807</accession>